<organism evidence="1 2">
    <name type="scientific">Bradyrhizobium japonicum</name>
    <dbReference type="NCBI Taxonomy" id="375"/>
    <lineage>
        <taxon>Bacteria</taxon>
        <taxon>Pseudomonadati</taxon>
        <taxon>Pseudomonadota</taxon>
        <taxon>Alphaproteobacteria</taxon>
        <taxon>Hyphomicrobiales</taxon>
        <taxon>Nitrobacteraceae</taxon>
        <taxon>Bradyrhizobium</taxon>
    </lineage>
</organism>
<comment type="caution">
    <text evidence="1">The sequence shown here is derived from an EMBL/GenBank/DDBJ whole genome shotgun (WGS) entry which is preliminary data.</text>
</comment>
<reference evidence="1 2" key="1">
    <citation type="submission" date="2024-06" db="EMBL/GenBank/DDBJ databases">
        <title>Genomic Encyclopedia of Type Strains, Phase V (KMG-V): Genome sequencing to study the core and pangenomes of soil and plant-associated prokaryotes.</title>
        <authorList>
            <person name="Whitman W."/>
        </authorList>
    </citation>
    <scope>NUCLEOTIDE SEQUENCE [LARGE SCALE GENOMIC DNA]</scope>
    <source>
        <strain evidence="1 2">USDA 160</strain>
    </source>
</reference>
<sequence length="72" mass="8151">MEDAVAAARFAKYRFGHGRPSRADRLHPVHPGAEARPGAGMWRRYYERWGSMTIEELGPEMIGLVQDLGVLR</sequence>
<keyword evidence="2" id="KW-1185">Reference proteome</keyword>
<evidence type="ECO:0000313" key="2">
    <source>
        <dbReference type="Proteomes" id="UP001549291"/>
    </source>
</evidence>
<evidence type="ECO:0000313" key="1">
    <source>
        <dbReference type="EMBL" id="MET4721145.1"/>
    </source>
</evidence>
<name>A0ABV2RW28_BRAJP</name>
<protein>
    <submittedName>
        <fullName evidence="1">Uncharacterized protein</fullName>
    </submittedName>
</protein>
<proteinExistence type="predicted"/>
<dbReference type="RefSeq" id="WP_340627404.1">
    <property type="nucleotide sequence ID" value="NZ_CP066351.1"/>
</dbReference>
<dbReference type="EMBL" id="JBEPTQ010000002">
    <property type="protein sequence ID" value="MET4721145.1"/>
    <property type="molecule type" value="Genomic_DNA"/>
</dbReference>
<dbReference type="Proteomes" id="UP001549291">
    <property type="component" value="Unassembled WGS sequence"/>
</dbReference>
<gene>
    <name evidence="1" type="ORF">ABIF63_005251</name>
</gene>
<accession>A0ABV2RW28</accession>